<dbReference type="AlphaFoldDB" id="A0A919YI55"/>
<evidence type="ECO:0000256" key="2">
    <source>
        <dbReference type="SAM" id="Phobius"/>
    </source>
</evidence>
<feature type="transmembrane region" description="Helical" evidence="2">
    <location>
        <begin position="38"/>
        <end position="57"/>
    </location>
</feature>
<feature type="transmembrane region" description="Helical" evidence="2">
    <location>
        <begin position="96"/>
        <end position="114"/>
    </location>
</feature>
<keyword evidence="2" id="KW-0472">Membrane</keyword>
<keyword evidence="2" id="KW-0812">Transmembrane</keyword>
<evidence type="ECO:0008006" key="5">
    <source>
        <dbReference type="Google" id="ProtNLM"/>
    </source>
</evidence>
<comment type="caution">
    <text evidence="3">The sequence shown here is derived from an EMBL/GenBank/DDBJ whole genome shotgun (WGS) entry which is preliminary data.</text>
</comment>
<accession>A0A919YI55</accession>
<evidence type="ECO:0000313" key="4">
    <source>
        <dbReference type="Proteomes" id="UP000682811"/>
    </source>
</evidence>
<proteinExistence type="predicted"/>
<dbReference type="RefSeq" id="WP_194233372.1">
    <property type="nucleotide sequence ID" value="NZ_AP025343.1"/>
</dbReference>
<dbReference type="Gene3D" id="1.10.3730.20">
    <property type="match status" value="1"/>
</dbReference>
<reference evidence="3 4" key="1">
    <citation type="submission" date="2021-03" db="EMBL/GenBank/DDBJ databases">
        <title>Antimicrobial resistance genes in bacteria isolated from Japanese honey, and their potential for conferring macrolide and lincosamide resistance in the American foulbrood pathogen Paenibacillus larvae.</title>
        <authorList>
            <person name="Okamoto M."/>
            <person name="Kumagai M."/>
            <person name="Kanamori H."/>
            <person name="Takamatsu D."/>
        </authorList>
    </citation>
    <scope>NUCLEOTIDE SEQUENCE [LARGE SCALE GENOMIC DNA]</scope>
    <source>
        <strain evidence="3 4">J34TS1</strain>
    </source>
</reference>
<protein>
    <recommendedName>
        <fullName evidence="5">EamA domain-containing protein</fullName>
    </recommendedName>
</protein>
<dbReference type="Proteomes" id="UP000682811">
    <property type="component" value="Unassembled WGS sequence"/>
</dbReference>
<name>A0A919YI55_9BACL</name>
<dbReference type="EMBL" id="BORT01000046">
    <property type="protein sequence ID" value="GIO51199.1"/>
    <property type="molecule type" value="Genomic_DNA"/>
</dbReference>
<dbReference type="InterPro" id="IPR037185">
    <property type="entry name" value="EmrE-like"/>
</dbReference>
<organism evidence="3 4">
    <name type="scientific">Paenibacillus azoreducens</name>
    <dbReference type="NCBI Taxonomy" id="116718"/>
    <lineage>
        <taxon>Bacteria</taxon>
        <taxon>Bacillati</taxon>
        <taxon>Bacillota</taxon>
        <taxon>Bacilli</taxon>
        <taxon>Bacillales</taxon>
        <taxon>Paenibacillaceae</taxon>
        <taxon>Paenibacillus</taxon>
    </lineage>
</organism>
<evidence type="ECO:0000313" key="3">
    <source>
        <dbReference type="EMBL" id="GIO51199.1"/>
    </source>
</evidence>
<comment type="subcellular location">
    <subcellularLocation>
        <location evidence="1">Endomembrane system</location>
        <topology evidence="1">Multi-pass membrane protein</topology>
    </subcellularLocation>
</comment>
<gene>
    <name evidence="3" type="ORF">J34TS1_59640</name>
</gene>
<dbReference type="SUPFAM" id="SSF103481">
    <property type="entry name" value="Multidrug resistance efflux transporter EmrE"/>
    <property type="match status" value="1"/>
</dbReference>
<keyword evidence="4" id="KW-1185">Reference proteome</keyword>
<feature type="transmembrane region" description="Helical" evidence="2">
    <location>
        <begin position="69"/>
        <end position="90"/>
    </location>
</feature>
<evidence type="ECO:0000256" key="1">
    <source>
        <dbReference type="ARBA" id="ARBA00004127"/>
    </source>
</evidence>
<keyword evidence="2" id="KW-1133">Transmembrane helix</keyword>
<sequence length="115" mass="12959">MHYVYSFFLLVGGLSIINAVFSFQSKHIDPHFWETAKFQLLMLPLFYIANLCIGYGVQFGFKASNHLSLVLVTAKCLEIFISVAMGFLFLKEIPNWKTWLGLGIIIAGVVVAKLK</sequence>